<reference evidence="2 3" key="1">
    <citation type="journal article" date="2016" name="Mol. Biol. Evol.">
        <title>Comparative Genomics of Early-Diverging Mushroom-Forming Fungi Provides Insights into the Origins of Lignocellulose Decay Capabilities.</title>
        <authorList>
            <person name="Nagy L.G."/>
            <person name="Riley R."/>
            <person name="Tritt A."/>
            <person name="Adam C."/>
            <person name="Daum C."/>
            <person name="Floudas D."/>
            <person name="Sun H."/>
            <person name="Yadav J.S."/>
            <person name="Pangilinan J."/>
            <person name="Larsson K.H."/>
            <person name="Matsuura K."/>
            <person name="Barry K."/>
            <person name="Labutti K."/>
            <person name="Kuo R."/>
            <person name="Ohm R.A."/>
            <person name="Bhattacharya S.S."/>
            <person name="Shirouzu T."/>
            <person name="Yoshinaga Y."/>
            <person name="Martin F.M."/>
            <person name="Grigoriev I.V."/>
            <person name="Hibbett D.S."/>
        </authorList>
    </citation>
    <scope>NUCLEOTIDE SEQUENCE [LARGE SCALE GENOMIC DNA]</scope>
    <source>
        <strain evidence="2 3">93-53</strain>
    </source>
</reference>
<accession>A0A165AQL0</accession>
<dbReference type="RefSeq" id="XP_040757199.1">
    <property type="nucleotide sequence ID" value="XM_040913702.1"/>
</dbReference>
<keyword evidence="3" id="KW-1185">Reference proteome</keyword>
<protein>
    <submittedName>
        <fullName evidence="2">Uncharacterized protein</fullName>
    </submittedName>
</protein>
<proteinExistence type="predicted"/>
<evidence type="ECO:0000313" key="3">
    <source>
        <dbReference type="Proteomes" id="UP000076871"/>
    </source>
</evidence>
<dbReference type="InParanoid" id="A0A165AQL0"/>
<name>A0A165AQL0_9APHY</name>
<evidence type="ECO:0000313" key="2">
    <source>
        <dbReference type="EMBL" id="KZS99458.1"/>
    </source>
</evidence>
<feature type="compositionally biased region" description="Basic residues" evidence="1">
    <location>
        <begin position="1"/>
        <end position="25"/>
    </location>
</feature>
<feature type="compositionally biased region" description="Polar residues" evidence="1">
    <location>
        <begin position="35"/>
        <end position="44"/>
    </location>
</feature>
<feature type="compositionally biased region" description="Basic and acidic residues" evidence="1">
    <location>
        <begin position="117"/>
        <end position="129"/>
    </location>
</feature>
<organism evidence="2 3">
    <name type="scientific">Laetiporus sulphureus 93-53</name>
    <dbReference type="NCBI Taxonomy" id="1314785"/>
    <lineage>
        <taxon>Eukaryota</taxon>
        <taxon>Fungi</taxon>
        <taxon>Dikarya</taxon>
        <taxon>Basidiomycota</taxon>
        <taxon>Agaricomycotina</taxon>
        <taxon>Agaricomycetes</taxon>
        <taxon>Polyporales</taxon>
        <taxon>Laetiporus</taxon>
    </lineage>
</organism>
<dbReference type="AlphaFoldDB" id="A0A165AQL0"/>
<feature type="region of interest" description="Disordered" evidence="1">
    <location>
        <begin position="1"/>
        <end position="173"/>
    </location>
</feature>
<dbReference type="EMBL" id="KV427870">
    <property type="protein sequence ID" value="KZS99458.1"/>
    <property type="molecule type" value="Genomic_DNA"/>
</dbReference>
<gene>
    <name evidence="2" type="ORF">LAESUDRAFT_765514</name>
</gene>
<dbReference type="GeneID" id="63830730"/>
<evidence type="ECO:0000256" key="1">
    <source>
        <dbReference type="SAM" id="MobiDB-lite"/>
    </source>
</evidence>
<sequence length="173" mass="18860">MNRGTRKGVRPKRLSPSIKKQRRSSSGHIGLIPSVSDTDSQVHSLQAAPVPETVLEDGDADGDSSRDLLEATFHGSSTQMTISRARKRVRSRSPVSAIRKRRKLPRGHVDLVPSESDTTHQDTRVHLLELGKSTTQGGYHVSDAAPSPEIALEEGDADGDRSRDPPTNAINYH</sequence>
<dbReference type="Proteomes" id="UP000076871">
    <property type="component" value="Unassembled WGS sequence"/>
</dbReference>